<dbReference type="AlphaFoldDB" id="A0A2Z4UCV8"/>
<dbReference type="InterPro" id="IPR003660">
    <property type="entry name" value="HAMP_dom"/>
</dbReference>
<dbReference type="Pfam" id="PF02518">
    <property type="entry name" value="HATPase_c"/>
    <property type="match status" value="1"/>
</dbReference>
<reference evidence="8" key="1">
    <citation type="submission" date="2018-06" db="EMBL/GenBank/DDBJ databases">
        <title>Description of Blautia argi sp. nov., a new anaerobic isolated from dog feces.</title>
        <authorList>
            <person name="Chang Y.-H."/>
            <person name="Paek J."/>
            <person name="Shin Y."/>
        </authorList>
    </citation>
    <scope>NUCLEOTIDE SEQUENCE [LARGE SCALE GENOMIC DNA]</scope>
    <source>
        <strain evidence="8">KCTC 15426</strain>
    </source>
</reference>
<dbReference type="Gene3D" id="6.10.340.10">
    <property type="match status" value="1"/>
</dbReference>
<dbReference type="EMBL" id="CP030280">
    <property type="protein sequence ID" value="AWY98913.1"/>
    <property type="molecule type" value="Genomic_DNA"/>
</dbReference>
<organism evidence="7 8">
    <name type="scientific">Blautia argi</name>
    <dbReference type="NCBI Taxonomy" id="1912897"/>
    <lineage>
        <taxon>Bacteria</taxon>
        <taxon>Bacillati</taxon>
        <taxon>Bacillota</taxon>
        <taxon>Clostridia</taxon>
        <taxon>Lachnospirales</taxon>
        <taxon>Lachnospiraceae</taxon>
        <taxon>Blautia</taxon>
    </lineage>
</organism>
<dbReference type="GO" id="GO:0016020">
    <property type="term" value="C:membrane"/>
    <property type="evidence" value="ECO:0007669"/>
    <property type="project" value="UniProtKB-SubCell"/>
</dbReference>
<evidence type="ECO:0000256" key="1">
    <source>
        <dbReference type="ARBA" id="ARBA00004370"/>
    </source>
</evidence>
<keyword evidence="5" id="KW-1133">Transmembrane helix</keyword>
<dbReference type="InterPro" id="IPR003594">
    <property type="entry name" value="HATPase_dom"/>
</dbReference>
<sequence length="574" mass="65381">MKGREKRRRSSKFQAKVLWGILVPVVVFCLITNVIISVILGYQLMQKKETIEKEYLSVLDSQMEDMKEALDVLALRAESSFSVKWALNGSGFDTIEKKKYALSAQKSLTASLESSSVNEYLNHMILLNKNGGQISVTPLPRFIPAKDIFANKIFEKKAEGKARIGLAESVVDQGEIRLVYVYPLDSAENSYIYMELNTQIFAELLRPYEGSANIVIADRENENWEWCSSEHCREVYGKQKEGSYHLNTLVYEPFAITLNVMSGESLYSQDMMRIISVFLVTLALALSIGVTVSRLVSTKITKPLRHLSQHISSLSDKKNLWVDSSIEEGEDEVADIGKAFNMLVQHMNLLMEQQKKMYEQKQRLEMNALQAQINPHFLYNTLDSIRWMAVFQDAENIADTVMSLEELLRNMAKGVGDKISLREELSLVEDYVRLQQVRYMEIFDYVCDVPEKYLDYQIVKMSMQPIIENAILHGIVPSGTYGEVKIFVRETKTDLYVSVEDNGIGIDKEEFQKLVRTGGDKNKNALSGIGIMNVDERLRMTYGEDYGLIYEGEKGKFARVTIHIPKDTGEDDDV</sequence>
<keyword evidence="3" id="KW-0808">Transferase</keyword>
<dbReference type="SUPFAM" id="SSF55874">
    <property type="entry name" value="ATPase domain of HSP90 chaperone/DNA topoisomerase II/histidine kinase"/>
    <property type="match status" value="1"/>
</dbReference>
<evidence type="ECO:0000256" key="3">
    <source>
        <dbReference type="ARBA" id="ARBA00022679"/>
    </source>
</evidence>
<keyword evidence="4" id="KW-0418">Kinase</keyword>
<name>A0A2Z4UCV8_9FIRM</name>
<accession>A0A2Z4UCV8</accession>
<evidence type="ECO:0000256" key="4">
    <source>
        <dbReference type="ARBA" id="ARBA00022777"/>
    </source>
</evidence>
<evidence type="ECO:0000256" key="2">
    <source>
        <dbReference type="ARBA" id="ARBA00022553"/>
    </source>
</evidence>
<feature type="transmembrane region" description="Helical" evidence="5">
    <location>
        <begin position="274"/>
        <end position="296"/>
    </location>
</feature>
<dbReference type="OrthoDB" id="9809348at2"/>
<proteinExistence type="predicted"/>
<dbReference type="InterPro" id="IPR036890">
    <property type="entry name" value="HATPase_C_sf"/>
</dbReference>
<dbReference type="PANTHER" id="PTHR34220:SF7">
    <property type="entry name" value="SENSOR HISTIDINE KINASE YPDA"/>
    <property type="match status" value="1"/>
</dbReference>
<evidence type="ECO:0000313" key="7">
    <source>
        <dbReference type="EMBL" id="AWY98913.1"/>
    </source>
</evidence>
<keyword evidence="5" id="KW-0472">Membrane</keyword>
<dbReference type="GO" id="GO:0000155">
    <property type="term" value="F:phosphorelay sensor kinase activity"/>
    <property type="evidence" value="ECO:0007669"/>
    <property type="project" value="InterPro"/>
</dbReference>
<evidence type="ECO:0000256" key="5">
    <source>
        <dbReference type="SAM" id="Phobius"/>
    </source>
</evidence>
<evidence type="ECO:0000259" key="6">
    <source>
        <dbReference type="PROSITE" id="PS50885"/>
    </source>
</evidence>
<feature type="domain" description="HAMP" evidence="6">
    <location>
        <begin position="298"/>
        <end position="352"/>
    </location>
</feature>
<dbReference type="KEGG" id="blau:DQQ01_13035"/>
<feature type="transmembrane region" description="Helical" evidence="5">
    <location>
        <begin position="21"/>
        <end position="45"/>
    </location>
</feature>
<dbReference type="PROSITE" id="PS50885">
    <property type="entry name" value="HAMP"/>
    <property type="match status" value="1"/>
</dbReference>
<dbReference type="Pfam" id="PF06580">
    <property type="entry name" value="His_kinase"/>
    <property type="match status" value="1"/>
</dbReference>
<evidence type="ECO:0000313" key="8">
    <source>
        <dbReference type="Proteomes" id="UP000250003"/>
    </source>
</evidence>
<dbReference type="Proteomes" id="UP000250003">
    <property type="component" value="Chromosome"/>
</dbReference>
<protein>
    <recommendedName>
        <fullName evidence="6">HAMP domain-containing protein</fullName>
    </recommendedName>
</protein>
<dbReference type="PANTHER" id="PTHR34220">
    <property type="entry name" value="SENSOR HISTIDINE KINASE YPDA"/>
    <property type="match status" value="1"/>
</dbReference>
<keyword evidence="8" id="KW-1185">Reference proteome</keyword>
<keyword evidence="5" id="KW-0812">Transmembrane</keyword>
<dbReference type="InterPro" id="IPR010559">
    <property type="entry name" value="Sig_transdc_His_kin_internal"/>
</dbReference>
<comment type="subcellular location">
    <subcellularLocation>
        <location evidence="1">Membrane</location>
    </subcellularLocation>
</comment>
<keyword evidence="2" id="KW-0597">Phosphoprotein</keyword>
<dbReference type="Gene3D" id="3.30.565.10">
    <property type="entry name" value="Histidine kinase-like ATPase, C-terminal domain"/>
    <property type="match status" value="1"/>
</dbReference>
<dbReference type="SMART" id="SM00387">
    <property type="entry name" value="HATPase_c"/>
    <property type="match status" value="1"/>
</dbReference>
<dbReference type="InterPro" id="IPR050640">
    <property type="entry name" value="Bact_2-comp_sensor_kinase"/>
</dbReference>
<gene>
    <name evidence="7" type="ORF">DQQ01_13035</name>
</gene>
<dbReference type="RefSeq" id="WP_111920374.1">
    <property type="nucleotide sequence ID" value="NZ_CAUWHR010000030.1"/>
</dbReference>